<proteinExistence type="predicted"/>
<keyword evidence="3" id="KW-1185">Reference proteome</keyword>
<sequence length="517" mass="58258">MTVIQTLESNPETFSSYIEILEKTDLYNAFKSYGNYTCFVPTNEAVKAFLMEKFNVESVSAITNPEDIEFLKIVVKFQTIPSGRGTSGFVEGRLVDTTYTGDYLTTSFLKGGGIANVEINRTVGLVAYDIRATNGLIHATNGVLDPYIDPVPAVMEKAGNHTIFVEALKQTGYYEKFSVIFNEFGSKNNFTILAESDEVYAQEGIHSFDDLVTRFSPNDSDFTNPENDLNRFVAYHATQNFLYSRNFPEDAFVNTVLERNAWKSFKTDTELRINETETGEDDTWTSLIISESNFPAKNGVYHTVNKLFTIFTPKPKHIIFDVVSDQPEYQSRLIRAGSNVPSTSWEFIRWFPEGNKRYLQQSNRINLNNNILDVGGYSWIEFDTPVLPKGKYEMLISSNGGNKARGIFQVYWDGEPIGSLYDLTINTAGKGFPDEALMESRGWRHGYKCITNNAGATQYDAAGASRFIITRELLCPEQKRHVIRLEAVKAGGSPIDYIEWIPVVENGPADDSECYND</sequence>
<dbReference type="STRING" id="1736674.APS56_06165"/>
<evidence type="ECO:0000313" key="2">
    <source>
        <dbReference type="EMBL" id="ALJ04735.1"/>
    </source>
</evidence>
<dbReference type="InterPro" id="IPR050904">
    <property type="entry name" value="Adhesion/Biosynth-related"/>
</dbReference>
<dbReference type="InterPro" id="IPR036378">
    <property type="entry name" value="FAS1_dom_sf"/>
</dbReference>
<name>A0A0P0D9W1_9FLAO</name>
<dbReference type="InterPro" id="IPR000782">
    <property type="entry name" value="FAS1_domain"/>
</dbReference>
<dbReference type="Proteomes" id="UP000057981">
    <property type="component" value="Chromosome"/>
</dbReference>
<dbReference type="PANTHER" id="PTHR10900:SF77">
    <property type="entry name" value="FI19380P1"/>
    <property type="match status" value="1"/>
</dbReference>
<dbReference type="KEGG" id="ahz:APS56_06165"/>
<organism evidence="2 3">
    <name type="scientific">Pseudalgibacter alginicilyticus</name>
    <dbReference type="NCBI Taxonomy" id="1736674"/>
    <lineage>
        <taxon>Bacteria</taxon>
        <taxon>Pseudomonadati</taxon>
        <taxon>Bacteroidota</taxon>
        <taxon>Flavobacteriia</taxon>
        <taxon>Flavobacteriales</taxon>
        <taxon>Flavobacteriaceae</taxon>
        <taxon>Pseudalgibacter</taxon>
    </lineage>
</organism>
<dbReference type="Pfam" id="PF02469">
    <property type="entry name" value="Fasciclin"/>
    <property type="match status" value="2"/>
</dbReference>
<feature type="domain" description="FAS1" evidence="1">
    <location>
        <begin position="1"/>
        <end position="144"/>
    </location>
</feature>
<evidence type="ECO:0000259" key="1">
    <source>
        <dbReference type="PROSITE" id="PS50213"/>
    </source>
</evidence>
<gene>
    <name evidence="2" type="ORF">APS56_06165</name>
</gene>
<reference evidence="2 3" key="1">
    <citation type="submission" date="2015-10" db="EMBL/GenBank/DDBJ databases">
        <authorList>
            <person name="Gilbert D.G."/>
        </authorList>
    </citation>
    <scope>NUCLEOTIDE SEQUENCE [LARGE SCALE GENOMIC DNA]</scope>
    <source>
        <strain evidence="3">HZ-22</strain>
    </source>
</reference>
<dbReference type="EMBL" id="CP012898">
    <property type="protein sequence ID" value="ALJ04735.1"/>
    <property type="molecule type" value="Genomic_DNA"/>
</dbReference>
<evidence type="ECO:0000313" key="3">
    <source>
        <dbReference type="Proteomes" id="UP000057981"/>
    </source>
</evidence>
<dbReference type="AlphaFoldDB" id="A0A0P0D9W1"/>
<accession>A0A0P0D9W1</accession>
<protein>
    <recommendedName>
        <fullName evidence="1">FAS1 domain-containing protein</fullName>
    </recommendedName>
</protein>
<dbReference type="SUPFAM" id="SSF82153">
    <property type="entry name" value="FAS1 domain"/>
    <property type="match status" value="2"/>
</dbReference>
<dbReference type="PANTHER" id="PTHR10900">
    <property type="entry name" value="PERIOSTIN-RELATED"/>
    <property type="match status" value="1"/>
</dbReference>
<dbReference type="Gene3D" id="2.30.180.10">
    <property type="entry name" value="FAS1 domain"/>
    <property type="match status" value="2"/>
</dbReference>
<dbReference type="PROSITE" id="PS50213">
    <property type="entry name" value="FAS1"/>
    <property type="match status" value="2"/>
</dbReference>
<feature type="domain" description="FAS1" evidence="1">
    <location>
        <begin position="148"/>
        <end position="308"/>
    </location>
</feature>